<proteinExistence type="evidence at transcript level"/>
<evidence type="ECO:0000313" key="1">
    <source>
        <dbReference type="EMBL" id="ACU14610.1"/>
    </source>
</evidence>
<reference evidence="1" key="1">
    <citation type="submission" date="2009-08" db="EMBL/GenBank/DDBJ databases">
        <authorList>
            <person name="Cheung F."/>
            <person name="Xiao Y."/>
            <person name="Chan A."/>
            <person name="Moskal W."/>
            <person name="Town C.D."/>
        </authorList>
    </citation>
    <scope>NUCLEOTIDE SEQUENCE</scope>
</reference>
<protein>
    <submittedName>
        <fullName evidence="1">Uncharacterized protein</fullName>
    </submittedName>
</protein>
<sequence>MAINKFDFSHPCEDSIIPAISTVASPWSHYYILLPTFSFLQKIYYPIGLTMKKHI</sequence>
<dbReference type="AlphaFoldDB" id="C6SZD7"/>
<organism evidence="1">
    <name type="scientific">Glycine max</name>
    <name type="common">Soybean</name>
    <name type="synonym">Glycine hispida</name>
    <dbReference type="NCBI Taxonomy" id="3847"/>
    <lineage>
        <taxon>Eukaryota</taxon>
        <taxon>Viridiplantae</taxon>
        <taxon>Streptophyta</taxon>
        <taxon>Embryophyta</taxon>
        <taxon>Tracheophyta</taxon>
        <taxon>Spermatophyta</taxon>
        <taxon>Magnoliopsida</taxon>
        <taxon>eudicotyledons</taxon>
        <taxon>Gunneridae</taxon>
        <taxon>Pentapetalae</taxon>
        <taxon>rosids</taxon>
        <taxon>fabids</taxon>
        <taxon>Fabales</taxon>
        <taxon>Fabaceae</taxon>
        <taxon>Papilionoideae</taxon>
        <taxon>50 kb inversion clade</taxon>
        <taxon>NPAAA clade</taxon>
        <taxon>indigoferoid/millettioid clade</taxon>
        <taxon>Phaseoleae</taxon>
        <taxon>Glycine</taxon>
        <taxon>Glycine subgen. Soja</taxon>
    </lineage>
</organism>
<name>C6SZD7_SOYBN</name>
<accession>C6SZD7</accession>
<dbReference type="EMBL" id="BT090538">
    <property type="protein sequence ID" value="ACU14610.1"/>
    <property type="molecule type" value="mRNA"/>
</dbReference>